<evidence type="ECO:0000256" key="4">
    <source>
        <dbReference type="ARBA" id="ARBA00022695"/>
    </source>
</evidence>
<dbReference type="Gene3D" id="1.20.272.10">
    <property type="match status" value="1"/>
</dbReference>
<dbReference type="GO" id="GO:0006261">
    <property type="term" value="P:DNA-templated DNA replication"/>
    <property type="evidence" value="ECO:0007669"/>
    <property type="project" value="TreeGrafter"/>
</dbReference>
<feature type="domain" description="DNA polymerase III delta subunit C-terminal" evidence="8">
    <location>
        <begin position="235"/>
        <end position="326"/>
    </location>
</feature>
<dbReference type="InterPro" id="IPR004622">
    <property type="entry name" value="DNA_pol_HolB"/>
</dbReference>
<dbReference type="Pfam" id="PF13177">
    <property type="entry name" value="DNA_pol3_delta2"/>
    <property type="match status" value="1"/>
</dbReference>
<dbReference type="Gene3D" id="3.40.50.300">
    <property type="entry name" value="P-loop containing nucleotide triphosphate hydrolases"/>
    <property type="match status" value="1"/>
</dbReference>
<accession>A0A9D1F278</accession>
<evidence type="ECO:0000256" key="1">
    <source>
        <dbReference type="ARBA" id="ARBA00012417"/>
    </source>
</evidence>
<keyword evidence="3 9" id="KW-0808">Transferase</keyword>
<sequence length="329" mass="37383">MASFKDVVGHEQIIEHLKNSLKNNKISHAYIFCGEDGTGKNMLAKLFAKALQCEAGYGDCCDMCRSCKQTESGNQPDIRWVTHEKPASIGVDDIRQQVNNDIAIKPYSSKYKIYIVDEAEKMTPQAQNALLKTIEEPPSYGIIMLLTNNADMLLPTIRSRCVTLNMKSVPSQKIQDYLISKYQVPDYKARVCASYAQGNMGKAIKMATSPDFNELHESVLNLVKNIDDMDIYVIMDAVKKLSEYKAEIYDIIDMMMVWYRDILMLKLTNDPNLLIYPEEYSALSRRASKSTFEGLDHIIKAMEKAKVRLKANVNFDTALEMMLLTIKEN</sequence>
<name>A0A9D1F278_9FIRM</name>
<keyword evidence="6" id="KW-0239">DNA-directed DNA polymerase</keyword>
<dbReference type="PANTHER" id="PTHR11669">
    <property type="entry name" value="REPLICATION FACTOR C / DNA POLYMERASE III GAMMA-TAU SUBUNIT"/>
    <property type="match status" value="1"/>
</dbReference>
<evidence type="ECO:0000256" key="6">
    <source>
        <dbReference type="ARBA" id="ARBA00022932"/>
    </source>
</evidence>
<dbReference type="PANTHER" id="PTHR11669:SF8">
    <property type="entry name" value="DNA POLYMERASE III SUBUNIT DELTA"/>
    <property type="match status" value="1"/>
</dbReference>
<dbReference type="SUPFAM" id="SSF52540">
    <property type="entry name" value="P-loop containing nucleoside triphosphate hydrolases"/>
    <property type="match status" value="1"/>
</dbReference>
<evidence type="ECO:0000256" key="7">
    <source>
        <dbReference type="ARBA" id="ARBA00049244"/>
    </source>
</evidence>
<dbReference type="GO" id="GO:0009360">
    <property type="term" value="C:DNA polymerase III complex"/>
    <property type="evidence" value="ECO:0007669"/>
    <property type="project" value="InterPro"/>
</dbReference>
<organism evidence="9 10">
    <name type="scientific">Candidatus Scybalocola faecigallinarum</name>
    <dbReference type="NCBI Taxonomy" id="2840941"/>
    <lineage>
        <taxon>Bacteria</taxon>
        <taxon>Bacillati</taxon>
        <taxon>Bacillota</taxon>
        <taxon>Clostridia</taxon>
        <taxon>Lachnospirales</taxon>
        <taxon>Lachnospiraceae</taxon>
        <taxon>Lachnospiraceae incertae sedis</taxon>
        <taxon>Candidatus Scybalocola (ex Gilroy et al. 2021)</taxon>
    </lineage>
</organism>
<comment type="caution">
    <text evidence="9">The sequence shown here is derived from an EMBL/GenBank/DDBJ whole genome shotgun (WGS) entry which is preliminary data.</text>
</comment>
<dbReference type="CDD" id="cd00009">
    <property type="entry name" value="AAA"/>
    <property type="match status" value="1"/>
</dbReference>
<evidence type="ECO:0000256" key="5">
    <source>
        <dbReference type="ARBA" id="ARBA00022705"/>
    </source>
</evidence>
<reference evidence="9" key="1">
    <citation type="submission" date="2020-10" db="EMBL/GenBank/DDBJ databases">
        <authorList>
            <person name="Gilroy R."/>
        </authorList>
    </citation>
    <scope>NUCLEOTIDE SEQUENCE</scope>
    <source>
        <strain evidence="9">CHK178-757</strain>
    </source>
</reference>
<keyword evidence="5" id="KW-0235">DNA replication</keyword>
<evidence type="ECO:0000313" key="9">
    <source>
        <dbReference type="EMBL" id="HIS46143.1"/>
    </source>
</evidence>
<evidence type="ECO:0000259" key="8">
    <source>
        <dbReference type="Pfam" id="PF09115"/>
    </source>
</evidence>
<dbReference type="GO" id="GO:0003887">
    <property type="term" value="F:DNA-directed DNA polymerase activity"/>
    <property type="evidence" value="ECO:0007669"/>
    <property type="project" value="UniProtKB-KW"/>
</dbReference>
<dbReference type="EMBL" id="DVIT01000004">
    <property type="protein sequence ID" value="HIS46143.1"/>
    <property type="molecule type" value="Genomic_DNA"/>
</dbReference>
<gene>
    <name evidence="9" type="primary">holB</name>
    <name evidence="9" type="ORF">IAB46_01040</name>
</gene>
<evidence type="ECO:0000256" key="3">
    <source>
        <dbReference type="ARBA" id="ARBA00022679"/>
    </source>
</evidence>
<proteinExistence type="predicted"/>
<dbReference type="InterPro" id="IPR015199">
    <property type="entry name" value="DNA_pol_III_delta_C"/>
</dbReference>
<dbReference type="GO" id="GO:0003677">
    <property type="term" value="F:DNA binding"/>
    <property type="evidence" value="ECO:0007669"/>
    <property type="project" value="InterPro"/>
</dbReference>
<evidence type="ECO:0000256" key="2">
    <source>
        <dbReference type="ARBA" id="ARBA00014363"/>
    </source>
</evidence>
<dbReference type="EC" id="2.7.7.7" evidence="1"/>
<dbReference type="InterPro" id="IPR027417">
    <property type="entry name" value="P-loop_NTPase"/>
</dbReference>
<dbReference type="InterPro" id="IPR050238">
    <property type="entry name" value="DNA_Rep/Repair_Clamp_Loader"/>
</dbReference>
<keyword evidence="4 9" id="KW-0548">Nucleotidyltransferase</keyword>
<dbReference type="Proteomes" id="UP000823927">
    <property type="component" value="Unassembled WGS sequence"/>
</dbReference>
<dbReference type="SUPFAM" id="SSF48019">
    <property type="entry name" value="post-AAA+ oligomerization domain-like"/>
    <property type="match status" value="1"/>
</dbReference>
<dbReference type="Pfam" id="PF09115">
    <property type="entry name" value="DNApol3-delta_C"/>
    <property type="match status" value="1"/>
</dbReference>
<dbReference type="NCBIfam" id="TIGR00678">
    <property type="entry name" value="holB"/>
    <property type="match status" value="1"/>
</dbReference>
<dbReference type="AlphaFoldDB" id="A0A9D1F278"/>
<dbReference type="InterPro" id="IPR008921">
    <property type="entry name" value="DNA_pol3_clamp-load_cplx_C"/>
</dbReference>
<dbReference type="GO" id="GO:0008408">
    <property type="term" value="F:3'-5' exonuclease activity"/>
    <property type="evidence" value="ECO:0007669"/>
    <property type="project" value="InterPro"/>
</dbReference>
<reference evidence="9" key="2">
    <citation type="journal article" date="2021" name="PeerJ">
        <title>Extensive microbial diversity within the chicken gut microbiome revealed by metagenomics and culture.</title>
        <authorList>
            <person name="Gilroy R."/>
            <person name="Ravi A."/>
            <person name="Getino M."/>
            <person name="Pursley I."/>
            <person name="Horton D.L."/>
            <person name="Alikhan N.F."/>
            <person name="Baker D."/>
            <person name="Gharbi K."/>
            <person name="Hall N."/>
            <person name="Watson M."/>
            <person name="Adriaenssens E.M."/>
            <person name="Foster-Nyarko E."/>
            <person name="Jarju S."/>
            <person name="Secka A."/>
            <person name="Antonio M."/>
            <person name="Oren A."/>
            <person name="Chaudhuri R.R."/>
            <person name="La Ragione R."/>
            <person name="Hildebrand F."/>
            <person name="Pallen M.J."/>
        </authorList>
    </citation>
    <scope>NUCLEOTIDE SEQUENCE</scope>
    <source>
        <strain evidence="9">CHK178-757</strain>
    </source>
</reference>
<protein>
    <recommendedName>
        <fullName evidence="2">DNA polymerase III subunit delta'</fullName>
        <ecNumber evidence="1">2.7.7.7</ecNumber>
    </recommendedName>
</protein>
<comment type="catalytic activity">
    <reaction evidence="7">
        <text>DNA(n) + a 2'-deoxyribonucleoside 5'-triphosphate = DNA(n+1) + diphosphate</text>
        <dbReference type="Rhea" id="RHEA:22508"/>
        <dbReference type="Rhea" id="RHEA-COMP:17339"/>
        <dbReference type="Rhea" id="RHEA-COMP:17340"/>
        <dbReference type="ChEBI" id="CHEBI:33019"/>
        <dbReference type="ChEBI" id="CHEBI:61560"/>
        <dbReference type="ChEBI" id="CHEBI:173112"/>
        <dbReference type="EC" id="2.7.7.7"/>
    </reaction>
</comment>
<evidence type="ECO:0000313" key="10">
    <source>
        <dbReference type="Proteomes" id="UP000823927"/>
    </source>
</evidence>